<sequence>MIYGRSNVGKSYLVSSLLLSLLVADREFLGMQPTDKTKLWKPAILWTDPGSDEEYGERIHKAIPEGVDVDVPVFHIGRTARADEWEALADHLLSEGHNFVVVDNLMGVTGDTNDAAVVATVFDGFTRLTNHGVPVVVLHHESEKGAVVNGAPPMGASTSVQKSRVWIQVRQTAKRRLRGGNTALIVQSNLLDQPQQIVAEPRQGPDYRVLQRGPWVDKSEAAESTEPKPKRSAVTQDLNAKAAAYVVEHCQGVGMNQAATRLAEEFPDRSSATWKDQLSRGGVSKLVTRTGDDKATVWELVA</sequence>
<dbReference type="Pfam" id="PF13481">
    <property type="entry name" value="AAA_25"/>
    <property type="match status" value="1"/>
</dbReference>
<dbReference type="SUPFAM" id="SSF52540">
    <property type="entry name" value="P-loop containing nucleoside triphosphate hydrolases"/>
    <property type="match status" value="1"/>
</dbReference>
<gene>
    <name evidence="1" type="ORF">DFR69_108107</name>
</gene>
<organism evidence="1 2">
    <name type="scientific">Nocardia neocaledoniensis</name>
    <dbReference type="NCBI Taxonomy" id="236511"/>
    <lineage>
        <taxon>Bacteria</taxon>
        <taxon>Bacillati</taxon>
        <taxon>Actinomycetota</taxon>
        <taxon>Actinomycetes</taxon>
        <taxon>Mycobacteriales</taxon>
        <taxon>Nocardiaceae</taxon>
        <taxon>Nocardia</taxon>
    </lineage>
</organism>
<protein>
    <submittedName>
        <fullName evidence="1">AAA domain-containing protein</fullName>
    </submittedName>
</protein>
<accession>A0A317NCG0</accession>
<proteinExistence type="predicted"/>
<dbReference type="EMBL" id="QGTL01000008">
    <property type="protein sequence ID" value="PWV72795.1"/>
    <property type="molecule type" value="Genomic_DNA"/>
</dbReference>
<comment type="caution">
    <text evidence="1">The sequence shown here is derived from an EMBL/GenBank/DDBJ whole genome shotgun (WGS) entry which is preliminary data.</text>
</comment>
<evidence type="ECO:0000313" key="2">
    <source>
        <dbReference type="Proteomes" id="UP000246410"/>
    </source>
</evidence>
<dbReference type="Gene3D" id="3.40.50.300">
    <property type="entry name" value="P-loop containing nucleotide triphosphate hydrolases"/>
    <property type="match status" value="1"/>
</dbReference>
<dbReference type="Proteomes" id="UP000246410">
    <property type="component" value="Unassembled WGS sequence"/>
</dbReference>
<evidence type="ECO:0000313" key="1">
    <source>
        <dbReference type="EMBL" id="PWV72795.1"/>
    </source>
</evidence>
<keyword evidence="2" id="KW-1185">Reference proteome</keyword>
<name>A0A317NCG0_9NOCA</name>
<reference evidence="1 2" key="1">
    <citation type="submission" date="2018-05" db="EMBL/GenBank/DDBJ databases">
        <title>Genomic Encyclopedia of Type Strains, Phase IV (KMG-IV): sequencing the most valuable type-strain genomes for metagenomic binning, comparative biology and taxonomic classification.</title>
        <authorList>
            <person name="Goeker M."/>
        </authorList>
    </citation>
    <scope>NUCLEOTIDE SEQUENCE [LARGE SCALE GENOMIC DNA]</scope>
    <source>
        <strain evidence="1 2">DSM 44717</strain>
    </source>
</reference>
<dbReference type="InterPro" id="IPR027417">
    <property type="entry name" value="P-loop_NTPase"/>
</dbReference>
<dbReference type="AlphaFoldDB" id="A0A317NCG0"/>